<dbReference type="GO" id="GO:0005634">
    <property type="term" value="C:nucleus"/>
    <property type="evidence" value="ECO:0007669"/>
    <property type="project" value="UniProtKB-SubCell"/>
</dbReference>
<comment type="similarity">
    <text evidence="1">Belongs to the FHY3/FAR1 family.</text>
</comment>
<dbReference type="OrthoDB" id="680388at2759"/>
<feature type="non-terminal residue" evidence="2">
    <location>
        <position position="1"/>
    </location>
</feature>
<evidence type="ECO:0000313" key="3">
    <source>
        <dbReference type="Proteomes" id="UP000324897"/>
    </source>
</evidence>
<dbReference type="EMBL" id="RWGY01000026">
    <property type="protein sequence ID" value="TVU21165.1"/>
    <property type="molecule type" value="Genomic_DNA"/>
</dbReference>
<sequence>MRMYELRKKWSAAYAKGRRFLGMRSNQSSESLTSKFHLNLHRQMSLVNLVEHYEFIVTTILLDQLELDEKTETFVHHTDISAGLLEKNAARMFTRPMFKKARVQIRGLCNWDVACVSVDNGMMICEVLLKSNKEKQFLVSCTFDQSAMLTVSCECRMMECRAFPCAYMFRVMRFQFTSMTSVTKLVLHFQSFKESRGYGQSYEFVG</sequence>
<gene>
    <name evidence="2" type="ORF">EJB05_30789</name>
</gene>
<dbReference type="PANTHER" id="PTHR31669:SF292">
    <property type="entry name" value="OS02G0262500 PROTEIN"/>
    <property type="match status" value="1"/>
</dbReference>
<dbReference type="GO" id="GO:0008270">
    <property type="term" value="F:zinc ion binding"/>
    <property type="evidence" value="ECO:0007669"/>
    <property type="project" value="UniProtKB-UniRule"/>
</dbReference>
<keyword evidence="3" id="KW-1185">Reference proteome</keyword>
<organism evidence="2 3">
    <name type="scientific">Eragrostis curvula</name>
    <name type="common">weeping love grass</name>
    <dbReference type="NCBI Taxonomy" id="38414"/>
    <lineage>
        <taxon>Eukaryota</taxon>
        <taxon>Viridiplantae</taxon>
        <taxon>Streptophyta</taxon>
        <taxon>Embryophyta</taxon>
        <taxon>Tracheophyta</taxon>
        <taxon>Spermatophyta</taxon>
        <taxon>Magnoliopsida</taxon>
        <taxon>Liliopsida</taxon>
        <taxon>Poales</taxon>
        <taxon>Poaceae</taxon>
        <taxon>PACMAD clade</taxon>
        <taxon>Chloridoideae</taxon>
        <taxon>Eragrostideae</taxon>
        <taxon>Eragrostidinae</taxon>
        <taxon>Eragrostis</taxon>
    </lineage>
</organism>
<comment type="subcellular location">
    <subcellularLocation>
        <location evidence="1">Nucleus</location>
    </subcellularLocation>
</comment>
<dbReference type="Proteomes" id="UP000324897">
    <property type="component" value="Unassembled WGS sequence"/>
</dbReference>
<comment type="function">
    <text evidence="1">Putative transcription activator involved in regulating light control of development.</text>
</comment>
<keyword evidence="1" id="KW-0539">Nucleus</keyword>
<evidence type="ECO:0000313" key="2">
    <source>
        <dbReference type="EMBL" id="TVU21165.1"/>
    </source>
</evidence>
<keyword evidence="1" id="KW-0479">Metal-binding</keyword>
<accession>A0A5J9UBT8</accession>
<keyword evidence="1" id="KW-0863">Zinc-finger</keyword>
<protein>
    <recommendedName>
        <fullName evidence="1">Protein FAR1-RELATED SEQUENCE</fullName>
    </recommendedName>
</protein>
<name>A0A5J9UBT8_9POAL</name>
<dbReference type="GO" id="GO:0006355">
    <property type="term" value="P:regulation of DNA-templated transcription"/>
    <property type="evidence" value="ECO:0007669"/>
    <property type="project" value="UniProtKB-UniRule"/>
</dbReference>
<evidence type="ECO:0000256" key="1">
    <source>
        <dbReference type="RuleBase" id="RU367018"/>
    </source>
</evidence>
<dbReference type="PANTHER" id="PTHR31669">
    <property type="entry name" value="PROTEIN FAR1-RELATED SEQUENCE 10-RELATED"/>
    <property type="match status" value="1"/>
</dbReference>
<dbReference type="InterPro" id="IPR031052">
    <property type="entry name" value="FHY3/FAR1"/>
</dbReference>
<dbReference type="Gramene" id="TVU21165">
    <property type="protein sequence ID" value="TVU21165"/>
    <property type="gene ID" value="EJB05_30789"/>
</dbReference>
<dbReference type="AlphaFoldDB" id="A0A5J9UBT8"/>
<comment type="caution">
    <text evidence="2">The sequence shown here is derived from an EMBL/GenBank/DDBJ whole genome shotgun (WGS) entry which is preliminary data.</text>
</comment>
<keyword evidence="1" id="KW-0862">Zinc</keyword>
<reference evidence="2 3" key="1">
    <citation type="journal article" date="2019" name="Sci. Rep.">
        <title>A high-quality genome of Eragrostis curvula grass provides insights into Poaceae evolution and supports new strategies to enhance forage quality.</title>
        <authorList>
            <person name="Carballo J."/>
            <person name="Santos B.A.C.M."/>
            <person name="Zappacosta D."/>
            <person name="Garbus I."/>
            <person name="Selva J.P."/>
            <person name="Gallo C.A."/>
            <person name="Diaz A."/>
            <person name="Albertini E."/>
            <person name="Caccamo M."/>
            <person name="Echenique V."/>
        </authorList>
    </citation>
    <scope>NUCLEOTIDE SEQUENCE [LARGE SCALE GENOMIC DNA]</scope>
    <source>
        <strain evidence="3">cv. Victoria</strain>
        <tissue evidence="2">Leaf</tissue>
    </source>
</reference>
<proteinExistence type="inferred from homology"/>